<accession>N6Z4U4</accession>
<dbReference type="Proteomes" id="UP000013047">
    <property type="component" value="Unassembled WGS sequence"/>
</dbReference>
<evidence type="ECO:0000313" key="3">
    <source>
        <dbReference type="EMBL" id="ENO98880.1"/>
    </source>
</evidence>
<dbReference type="InterPro" id="IPR016181">
    <property type="entry name" value="Acyl_CoA_acyltransferase"/>
</dbReference>
<dbReference type="EMBL" id="AMXF01000003">
    <property type="protein sequence ID" value="ENO98880.1"/>
    <property type="molecule type" value="Genomic_DNA"/>
</dbReference>
<protein>
    <recommendedName>
        <fullName evidence="2">N-acyl amino acid synthase FeeM catalytic core domain-containing protein</fullName>
    </recommendedName>
</protein>
<reference evidence="3 4" key="1">
    <citation type="submission" date="2012-09" db="EMBL/GenBank/DDBJ databases">
        <title>Draft Genome Sequences of 6 Strains from Genus Thauera.</title>
        <authorList>
            <person name="Liu B."/>
            <person name="Shapleigh J.P."/>
            <person name="Frostegard A.H."/>
        </authorList>
    </citation>
    <scope>NUCLEOTIDE SEQUENCE [LARGE SCALE GENOMIC DNA]</scope>
    <source>
        <strain evidence="3 4">B4P</strain>
    </source>
</reference>
<dbReference type="Gene3D" id="3.40.630.30">
    <property type="match status" value="1"/>
</dbReference>
<name>N6Z4U4_9RHOO</name>
<dbReference type="AlphaFoldDB" id="N6Z4U4"/>
<comment type="caution">
    <text evidence="3">The sequence shown here is derived from an EMBL/GenBank/DDBJ whole genome shotgun (WGS) entry which is preliminary data.</text>
</comment>
<sequence>MIGKDSLRESSPLPDPDLPDLPALLQDLSFERDGYEIRVANGSDCLKRQAAKLIERMYASRGLFPYGTNADIDKRDVTVVAVRGDRAVATLTVRMDFGSGLLADTLYSKEIDAARATGGKVCEITQLALEPSSGGSHDALAGLFQALYVLTQLTRRMSDIFIEVHPRHANFYQRVFGFKRIGCERICPRVGAPAVLLHLSMEEFERALIRHDRIEQRRNSRVSRLLPLKEHAQELIETLSSR</sequence>
<keyword evidence="4" id="KW-1185">Reference proteome</keyword>
<evidence type="ECO:0000313" key="4">
    <source>
        <dbReference type="Proteomes" id="UP000013047"/>
    </source>
</evidence>
<feature type="domain" description="N-acyl amino acid synthase FeeM catalytic core" evidence="2">
    <location>
        <begin position="49"/>
        <end position="199"/>
    </location>
</feature>
<organism evidence="3 4">
    <name type="scientific">Thauera phenylacetica B4P</name>
    <dbReference type="NCBI Taxonomy" id="1234382"/>
    <lineage>
        <taxon>Bacteria</taxon>
        <taxon>Pseudomonadati</taxon>
        <taxon>Pseudomonadota</taxon>
        <taxon>Betaproteobacteria</taxon>
        <taxon>Rhodocyclales</taxon>
        <taxon>Zoogloeaceae</taxon>
        <taxon>Thauera</taxon>
    </lineage>
</organism>
<feature type="region of interest" description="Disordered" evidence="1">
    <location>
        <begin position="1"/>
        <end position="20"/>
    </location>
</feature>
<evidence type="ECO:0000256" key="1">
    <source>
        <dbReference type="SAM" id="MobiDB-lite"/>
    </source>
</evidence>
<dbReference type="InterPro" id="IPR054597">
    <property type="entry name" value="FeeM_cat"/>
</dbReference>
<proteinExistence type="predicted"/>
<dbReference type="SUPFAM" id="SSF55729">
    <property type="entry name" value="Acyl-CoA N-acyltransferases (Nat)"/>
    <property type="match status" value="1"/>
</dbReference>
<evidence type="ECO:0000259" key="2">
    <source>
        <dbReference type="Pfam" id="PF21926"/>
    </source>
</evidence>
<dbReference type="Pfam" id="PF21926">
    <property type="entry name" value="FeeM"/>
    <property type="match status" value="1"/>
</dbReference>
<gene>
    <name evidence="3" type="ORF">C667_01413</name>
</gene>